<organism evidence="1 2">
    <name type="scientific">Teladorsagia circumcincta</name>
    <name type="common">Brown stomach worm</name>
    <name type="synonym">Ostertagia circumcincta</name>
    <dbReference type="NCBI Taxonomy" id="45464"/>
    <lineage>
        <taxon>Eukaryota</taxon>
        <taxon>Metazoa</taxon>
        <taxon>Ecdysozoa</taxon>
        <taxon>Nematoda</taxon>
        <taxon>Chromadorea</taxon>
        <taxon>Rhabditida</taxon>
        <taxon>Rhabditina</taxon>
        <taxon>Rhabditomorpha</taxon>
        <taxon>Strongyloidea</taxon>
        <taxon>Trichostrongylidae</taxon>
        <taxon>Teladorsagia</taxon>
    </lineage>
</organism>
<dbReference type="Proteomes" id="UP000230423">
    <property type="component" value="Unassembled WGS sequence"/>
</dbReference>
<proteinExistence type="predicted"/>
<gene>
    <name evidence="1" type="ORF">TELCIR_09083</name>
</gene>
<evidence type="ECO:0000313" key="1">
    <source>
        <dbReference type="EMBL" id="PIO69107.1"/>
    </source>
</evidence>
<dbReference type="OrthoDB" id="4330at2759"/>
<dbReference type="AlphaFoldDB" id="A0A2G9UFT8"/>
<accession>A0A2G9UFT8</accession>
<protein>
    <submittedName>
        <fullName evidence="1">Uncharacterized protein</fullName>
    </submittedName>
</protein>
<name>A0A2G9UFT8_TELCI</name>
<reference evidence="1 2" key="1">
    <citation type="submission" date="2015-09" db="EMBL/GenBank/DDBJ databases">
        <title>Draft genome of the parasitic nematode Teladorsagia circumcincta isolate WARC Sus (inbred).</title>
        <authorList>
            <person name="Mitreva M."/>
        </authorList>
    </citation>
    <scope>NUCLEOTIDE SEQUENCE [LARGE SCALE GENOMIC DNA]</scope>
    <source>
        <strain evidence="1 2">S</strain>
    </source>
</reference>
<keyword evidence="2" id="KW-1185">Reference proteome</keyword>
<evidence type="ECO:0000313" key="2">
    <source>
        <dbReference type="Proteomes" id="UP000230423"/>
    </source>
</evidence>
<dbReference type="EMBL" id="KZ346778">
    <property type="protein sequence ID" value="PIO69107.1"/>
    <property type="molecule type" value="Genomic_DNA"/>
</dbReference>
<sequence>MAAFVAGHRFFRPAAGSGEGGWAKWLTLSTIVIGSISYMGYLVTPDWREIVDSKHYYSNWKALSTIGDLQKWPNRRVENDTDRFDDYAIRRSFVRR</sequence>